<keyword evidence="7" id="KW-0677">Repeat</keyword>
<dbReference type="PRINTS" id="PR01097">
    <property type="entry name" value="TRNSRECEPTRP"/>
</dbReference>
<dbReference type="PANTHER" id="PTHR10117:SF54">
    <property type="entry name" value="TRANSIENT RECEPTOR POTENTIAL-GAMMA PROTEIN"/>
    <property type="match status" value="1"/>
</dbReference>
<evidence type="ECO:0000256" key="9">
    <source>
        <dbReference type="ARBA" id="ARBA00023028"/>
    </source>
</evidence>
<dbReference type="InterPro" id="IPR036770">
    <property type="entry name" value="Ankyrin_rpt-contain_sf"/>
</dbReference>
<dbReference type="RefSeq" id="XP_013791171.2">
    <property type="nucleotide sequence ID" value="XM_013935717.2"/>
</dbReference>
<comment type="subcellular location">
    <subcellularLocation>
        <location evidence="1">Membrane</location>
        <topology evidence="1">Multi-pass membrane protein</topology>
    </subcellularLocation>
    <subcellularLocation>
        <location evidence="2">Target cell membrane</location>
    </subcellularLocation>
</comment>
<feature type="domain" description="Transient receptor ion channel" evidence="16">
    <location>
        <begin position="167"/>
        <end position="230"/>
    </location>
</feature>
<proteinExistence type="predicted"/>
<accession>A0ABM1BYN3</accession>
<feature type="transmembrane region" description="Helical" evidence="15">
    <location>
        <begin position="322"/>
        <end position="343"/>
    </location>
</feature>
<keyword evidence="12 15" id="KW-0472">Membrane</keyword>
<evidence type="ECO:0000256" key="2">
    <source>
        <dbReference type="ARBA" id="ARBA00004175"/>
    </source>
</evidence>
<protein>
    <submittedName>
        <fullName evidence="18">Short transient receptor potential channel 5-like</fullName>
    </submittedName>
</protein>
<feature type="transmembrane region" description="Helical" evidence="15">
    <location>
        <begin position="505"/>
        <end position="527"/>
    </location>
</feature>
<dbReference type="GeneID" id="106475020"/>
<keyword evidence="4" id="KW-0268">Exocytosis</keyword>
<evidence type="ECO:0000256" key="12">
    <source>
        <dbReference type="ARBA" id="ARBA00023136"/>
    </source>
</evidence>
<dbReference type="Gene3D" id="1.25.40.20">
    <property type="entry name" value="Ankyrin repeat-containing domain"/>
    <property type="match status" value="1"/>
</dbReference>
<keyword evidence="9" id="KW-0528">Neurotoxin</keyword>
<keyword evidence="11" id="KW-0406">Ion transport</keyword>
<feature type="transmembrane region" description="Helical" evidence="15">
    <location>
        <begin position="420"/>
        <end position="443"/>
    </location>
</feature>
<evidence type="ECO:0000256" key="14">
    <source>
        <dbReference type="ARBA" id="ARBA00023303"/>
    </source>
</evidence>
<keyword evidence="17" id="KW-1185">Reference proteome</keyword>
<dbReference type="SMART" id="SM01420">
    <property type="entry name" value="TRP_2"/>
    <property type="match status" value="1"/>
</dbReference>
<keyword evidence="10" id="KW-0040">ANK repeat</keyword>
<evidence type="ECO:0000256" key="11">
    <source>
        <dbReference type="ARBA" id="ARBA00023065"/>
    </source>
</evidence>
<gene>
    <name evidence="18" type="primary">LOC106475020</name>
</gene>
<dbReference type="InterPro" id="IPR005821">
    <property type="entry name" value="Ion_trans_dom"/>
</dbReference>
<dbReference type="Proteomes" id="UP000694941">
    <property type="component" value="Unplaced"/>
</dbReference>
<dbReference type="PANTHER" id="PTHR10117">
    <property type="entry name" value="TRANSIENT RECEPTOR POTENTIAL CHANNEL"/>
    <property type="match status" value="1"/>
</dbReference>
<feature type="transmembrane region" description="Helical" evidence="15">
    <location>
        <begin position="386"/>
        <end position="408"/>
    </location>
</feature>
<dbReference type="InterPro" id="IPR002153">
    <property type="entry name" value="TRPC_channel"/>
</dbReference>
<keyword evidence="14" id="KW-0407">Ion channel</keyword>
<keyword evidence="8 15" id="KW-1133">Transmembrane helix</keyword>
<organism evidence="17 18">
    <name type="scientific">Limulus polyphemus</name>
    <name type="common">Atlantic horseshoe crab</name>
    <dbReference type="NCBI Taxonomy" id="6850"/>
    <lineage>
        <taxon>Eukaryota</taxon>
        <taxon>Metazoa</taxon>
        <taxon>Ecdysozoa</taxon>
        <taxon>Arthropoda</taxon>
        <taxon>Chelicerata</taxon>
        <taxon>Merostomata</taxon>
        <taxon>Xiphosura</taxon>
        <taxon>Limulidae</taxon>
        <taxon>Limulus</taxon>
    </lineage>
</organism>
<evidence type="ECO:0000313" key="18">
    <source>
        <dbReference type="RefSeq" id="XP_013791171.2"/>
    </source>
</evidence>
<evidence type="ECO:0000313" key="17">
    <source>
        <dbReference type="Proteomes" id="UP000694941"/>
    </source>
</evidence>
<dbReference type="SUPFAM" id="SSF48403">
    <property type="entry name" value="Ankyrin repeat"/>
    <property type="match status" value="1"/>
</dbReference>
<evidence type="ECO:0000256" key="6">
    <source>
        <dbReference type="ARBA" id="ARBA00022692"/>
    </source>
</evidence>
<evidence type="ECO:0000256" key="8">
    <source>
        <dbReference type="ARBA" id="ARBA00022989"/>
    </source>
</evidence>
<keyword evidence="6 15" id="KW-0812">Transmembrane</keyword>
<keyword evidence="9" id="KW-0800">Toxin</keyword>
<dbReference type="Gene3D" id="1.10.287.70">
    <property type="match status" value="1"/>
</dbReference>
<feature type="transmembrane region" description="Helical" evidence="15">
    <location>
        <begin position="355"/>
        <end position="374"/>
    </location>
</feature>
<evidence type="ECO:0000256" key="3">
    <source>
        <dbReference type="ARBA" id="ARBA00022448"/>
    </source>
</evidence>
<evidence type="ECO:0000259" key="16">
    <source>
        <dbReference type="SMART" id="SM01420"/>
    </source>
</evidence>
<keyword evidence="13" id="KW-1053">Target membrane</keyword>
<evidence type="ECO:0000256" key="13">
    <source>
        <dbReference type="ARBA" id="ARBA00023298"/>
    </source>
</evidence>
<dbReference type="Pfam" id="PF00520">
    <property type="entry name" value="Ion_trans"/>
    <property type="match status" value="1"/>
</dbReference>
<feature type="non-terminal residue" evidence="18">
    <location>
        <position position="674"/>
    </location>
</feature>
<evidence type="ECO:0000256" key="5">
    <source>
        <dbReference type="ARBA" id="ARBA00022537"/>
    </source>
</evidence>
<evidence type="ECO:0000256" key="7">
    <source>
        <dbReference type="ARBA" id="ARBA00022737"/>
    </source>
</evidence>
<evidence type="ECO:0000256" key="4">
    <source>
        <dbReference type="ARBA" id="ARBA00022483"/>
    </source>
</evidence>
<sequence>MLRDKKNPLSVLARKTSVITDEENFLRQVEDQNTEGIRYFLENNPNLSINCRNFRGEHALEIAIRVHDEELVYELLKLSEIRTEPIHYTHRYAAILRAVLEDEEDILETLLDSLPESEKKILPHPEDVTSNLTPTMAAAISGNYRITRLLLDRSYFIEEPRQQACDCPRFICTKNHTYVETLRDSITRKNTYHALGSPVYIILTSSDPILKAFQLSTKLQKLASDLPEHKNEYKDLSHNCSNFAADLLDQCRDTNEVEILLNQKAGCIDERSHRFPRLNLAIHLGQREFVAHPHCQQVIRSLWVAELPDWRSWSYKRRTIHVLTHALLAPVMILIYVLFPTGCFSQHIQVPLNRFIYSAVSYTLFLTFLFVSLYNDKHDLYHPVTWSEAAVGLWVLGYSLQLISDMYYQGIVFFRSFWSIYDLLTVSLFVVAESIWLVLYIMSKVSQTSVYLSREDWGSFHPFLIAEGFYALGSLLAFCRLLLWYHINSKLGPLGVSLRYMISDVLRFLLIVLIILFAFATAINSIYKNYNDLGEKKTPNDAFVTIQKTLKTMFWAIFGNAESTAADIVISGNHTSANHSFTEGVGYILWGFYHVIIVIILLNMLIAMMANSFQRIQNNSDMEWKFARSALWLNFFDHRSYVPPPLNLLPSSRTLVKAWKHFANCLHRKNEKIS</sequence>
<keyword evidence="9" id="KW-0638">Presynaptic neurotoxin</keyword>
<evidence type="ECO:0000256" key="15">
    <source>
        <dbReference type="SAM" id="Phobius"/>
    </source>
</evidence>
<dbReference type="Pfam" id="PF08344">
    <property type="entry name" value="TRP_2"/>
    <property type="match status" value="1"/>
</dbReference>
<reference evidence="18" key="1">
    <citation type="submission" date="2025-08" db="UniProtKB">
        <authorList>
            <consortium name="RefSeq"/>
        </authorList>
    </citation>
    <scope>IDENTIFICATION</scope>
    <source>
        <tissue evidence="18">Muscle</tissue>
    </source>
</reference>
<evidence type="ECO:0000256" key="10">
    <source>
        <dbReference type="ARBA" id="ARBA00023043"/>
    </source>
</evidence>
<feature type="transmembrane region" description="Helical" evidence="15">
    <location>
        <begin position="463"/>
        <end position="485"/>
    </location>
</feature>
<dbReference type="InterPro" id="IPR013555">
    <property type="entry name" value="TRP_dom"/>
</dbReference>
<evidence type="ECO:0000256" key="1">
    <source>
        <dbReference type="ARBA" id="ARBA00004141"/>
    </source>
</evidence>
<keyword evidence="3" id="KW-0813">Transport</keyword>
<keyword evidence="5" id="KW-1052">Target cell membrane</keyword>
<feature type="transmembrane region" description="Helical" evidence="15">
    <location>
        <begin position="587"/>
        <end position="610"/>
    </location>
</feature>
<name>A0ABM1BYN3_LIMPO</name>